<accession>A0A830HHH0</accession>
<dbReference type="Gene3D" id="1.10.287.1490">
    <property type="match status" value="1"/>
</dbReference>
<evidence type="ECO:0000256" key="1">
    <source>
        <dbReference type="SAM" id="Coils"/>
    </source>
</evidence>
<gene>
    <name evidence="3" type="ORF">PPROV_000530900</name>
</gene>
<evidence type="ECO:0000313" key="3">
    <source>
        <dbReference type="EMBL" id="GHP06564.1"/>
    </source>
</evidence>
<dbReference type="Proteomes" id="UP000660262">
    <property type="component" value="Unassembled WGS sequence"/>
</dbReference>
<name>A0A830HHH0_9CHLO</name>
<sequence>MSLGGAAINEPGHWDVFISHSQRDANAVALAVELYFSLKERGHAVWLDVKMNKRDVAAIGSTGSMNAAAARALASTPEGLALLNAHMAKAAASGTSVRKSVVGKSVDSLIQGNNAAGGGVPQSSVVDSSKSDVDTVAALQFSAVKRQLRDAEEAKRQLEAETKRLKFVIAKMHEAMEDRGDDPEQVVKGTAASSIKKQFKALQMERDALLDELKLAQTNHRAVALAEARAAAAEAERFAIAVLAGDAAGQGNAAATTGGGDVNATLLLKDKYERRIHGYQSKLANAKEATAKAQQRANEAEKVVAREQEVGAAAAQAVNEWQQRCHEAEAEAQEARAAYEELVNTPSAPLEEVEALTRRADELKNTNERLAASRDASERRAQAAEQEVVGLKQQLTTLQADHARATEELASASASASTTKTTEQELAEVRQQLAALQAERAKIHDELASATATKATSEQELAEVTRQLSALQAEHVRTKQELEELASAASASTASAASATAATASSEQELAEMTRQLAALQAEHTRTKEELASAVASSSAMQDPSPIDATKTTDQDLADVRRQLASLEAEHAKSREELAQASASASTRQRMLLATKARVDVLSLARDELAEDLSVARAALNRVYMNNSTATTTTTHR</sequence>
<feature type="region of interest" description="Disordered" evidence="2">
    <location>
        <begin position="523"/>
        <end position="555"/>
    </location>
</feature>
<evidence type="ECO:0000313" key="4">
    <source>
        <dbReference type="Proteomes" id="UP000660262"/>
    </source>
</evidence>
<keyword evidence="1" id="KW-0175">Coiled coil</keyword>
<reference evidence="3" key="1">
    <citation type="submission" date="2020-10" db="EMBL/GenBank/DDBJ databases">
        <title>Unveiling of a novel bifunctional photoreceptor, Dualchrome1, isolated from a cosmopolitan green alga.</title>
        <authorList>
            <person name="Suzuki S."/>
            <person name="Kawachi M."/>
        </authorList>
    </citation>
    <scope>NUCLEOTIDE SEQUENCE</scope>
    <source>
        <strain evidence="3">NIES 2893</strain>
    </source>
</reference>
<comment type="caution">
    <text evidence="3">The sequence shown here is derived from an EMBL/GenBank/DDBJ whole genome shotgun (WGS) entry which is preliminary data.</text>
</comment>
<proteinExistence type="predicted"/>
<keyword evidence="4" id="KW-1185">Reference proteome</keyword>
<evidence type="ECO:0000256" key="2">
    <source>
        <dbReference type="SAM" id="MobiDB-lite"/>
    </source>
</evidence>
<feature type="region of interest" description="Disordered" evidence="2">
    <location>
        <begin position="362"/>
        <end position="382"/>
    </location>
</feature>
<feature type="coiled-coil region" evidence="1">
    <location>
        <begin position="141"/>
        <end position="219"/>
    </location>
</feature>
<protein>
    <submittedName>
        <fullName evidence="3">Uncharacterized protein</fullName>
    </submittedName>
</protein>
<organism evidence="3 4">
    <name type="scientific">Pycnococcus provasolii</name>
    <dbReference type="NCBI Taxonomy" id="41880"/>
    <lineage>
        <taxon>Eukaryota</taxon>
        <taxon>Viridiplantae</taxon>
        <taxon>Chlorophyta</taxon>
        <taxon>Pseudoscourfieldiophyceae</taxon>
        <taxon>Pseudoscourfieldiales</taxon>
        <taxon>Pycnococcaceae</taxon>
        <taxon>Pycnococcus</taxon>
    </lineage>
</organism>
<dbReference type="EMBL" id="BNJQ01000013">
    <property type="protein sequence ID" value="GHP06564.1"/>
    <property type="molecule type" value="Genomic_DNA"/>
</dbReference>
<dbReference type="AlphaFoldDB" id="A0A830HHH0"/>